<protein>
    <recommendedName>
        <fullName evidence="3">glutathione transferase</fullName>
        <ecNumber evidence="3">2.5.1.18</ecNumber>
    </recommendedName>
</protein>
<sequence>MGCGSSSIQVAEVPNCNKQLLLGYWDIPLRAQPIRYLLELGHFPYTEKRYAQKDAQEWFGKDKQNLGLEFPNLPYITHGDYHLTEAANIANYVIEITCQQNLLGCGDDKYRIGNIRYVCDGLIIDVFKTLKMTAEEKQKLLENNIIPDLYSLNEALGEKTYFFGRLTIADVYAYCAFVNFKLFFPNEYKQFASSFDHLIINFEAIPEIQAYQKSDRFPKFQL</sequence>
<dbReference type="InParanoid" id="Q23J84"/>
<dbReference type="PROSITE" id="PS50404">
    <property type="entry name" value="GST_NTER"/>
    <property type="match status" value="1"/>
</dbReference>
<organism evidence="7 8">
    <name type="scientific">Tetrahymena thermophila (strain SB210)</name>
    <dbReference type="NCBI Taxonomy" id="312017"/>
    <lineage>
        <taxon>Eukaryota</taxon>
        <taxon>Sar</taxon>
        <taxon>Alveolata</taxon>
        <taxon>Ciliophora</taxon>
        <taxon>Intramacronucleata</taxon>
        <taxon>Oligohymenophorea</taxon>
        <taxon>Hymenostomatida</taxon>
        <taxon>Tetrahymenina</taxon>
        <taxon>Tetrahymenidae</taxon>
        <taxon>Tetrahymena</taxon>
    </lineage>
</organism>
<dbReference type="EC" id="2.5.1.18" evidence="3"/>
<name>Q23J84_TETTS</name>
<dbReference type="Pfam" id="PF14497">
    <property type="entry name" value="GST_C_3"/>
    <property type="match status" value="1"/>
</dbReference>
<accession>Q23J84</accession>
<evidence type="ECO:0000256" key="1">
    <source>
        <dbReference type="ARBA" id="ARBA00003701"/>
    </source>
</evidence>
<keyword evidence="8" id="KW-1185">Reference proteome</keyword>
<dbReference type="AlphaFoldDB" id="Q23J84"/>
<dbReference type="InterPro" id="IPR004045">
    <property type="entry name" value="Glutathione_S-Trfase_N"/>
</dbReference>
<dbReference type="eggNOG" id="KOG1695">
    <property type="taxonomic scope" value="Eukaryota"/>
</dbReference>
<dbReference type="HOGENOM" id="CLU_039475_2_0_1"/>
<evidence type="ECO:0000256" key="5">
    <source>
        <dbReference type="ARBA" id="ARBA00047960"/>
    </source>
</evidence>
<dbReference type="EMBL" id="GG662691">
    <property type="protein sequence ID" value="EAR96620.1"/>
    <property type="molecule type" value="Genomic_DNA"/>
</dbReference>
<gene>
    <name evidence="7" type="ORF">TTHERM_00490880</name>
</gene>
<dbReference type="PANTHER" id="PTHR11571">
    <property type="entry name" value="GLUTATHIONE S-TRANSFERASE"/>
    <property type="match status" value="1"/>
</dbReference>
<comment type="catalytic activity">
    <reaction evidence="5">
        <text>RX + glutathione = an S-substituted glutathione + a halide anion + H(+)</text>
        <dbReference type="Rhea" id="RHEA:16437"/>
        <dbReference type="ChEBI" id="CHEBI:15378"/>
        <dbReference type="ChEBI" id="CHEBI:16042"/>
        <dbReference type="ChEBI" id="CHEBI:17792"/>
        <dbReference type="ChEBI" id="CHEBI:57925"/>
        <dbReference type="ChEBI" id="CHEBI:90779"/>
        <dbReference type="EC" id="2.5.1.18"/>
    </reaction>
</comment>
<dbReference type="Gene3D" id="1.20.1050.10">
    <property type="match status" value="1"/>
</dbReference>
<dbReference type="InterPro" id="IPR036249">
    <property type="entry name" value="Thioredoxin-like_sf"/>
</dbReference>
<dbReference type="InterPro" id="IPR050213">
    <property type="entry name" value="GST_superfamily"/>
</dbReference>
<dbReference type="SUPFAM" id="SSF52833">
    <property type="entry name" value="Thioredoxin-like"/>
    <property type="match status" value="1"/>
</dbReference>
<dbReference type="STRING" id="312017.Q23J84"/>
<dbReference type="InterPro" id="IPR036282">
    <property type="entry name" value="Glutathione-S-Trfase_C_sf"/>
</dbReference>
<keyword evidence="4" id="KW-0808">Transferase</keyword>
<proteinExistence type="inferred from homology"/>
<dbReference type="OrthoDB" id="410118at2759"/>
<feature type="domain" description="GST N-terminal" evidence="6">
    <location>
        <begin position="18"/>
        <end position="101"/>
    </location>
</feature>
<comment type="similarity">
    <text evidence="2">Belongs to the GST superfamily. Mu family.</text>
</comment>
<evidence type="ECO:0000313" key="8">
    <source>
        <dbReference type="Proteomes" id="UP000009168"/>
    </source>
</evidence>
<evidence type="ECO:0000256" key="3">
    <source>
        <dbReference type="ARBA" id="ARBA00012452"/>
    </source>
</evidence>
<dbReference type="SUPFAM" id="SSF47616">
    <property type="entry name" value="GST C-terminal domain-like"/>
    <property type="match status" value="1"/>
</dbReference>
<dbReference type="Pfam" id="PF02798">
    <property type="entry name" value="GST_N"/>
    <property type="match status" value="1"/>
</dbReference>
<dbReference type="InterPro" id="IPR004046">
    <property type="entry name" value="GST_C"/>
</dbReference>
<evidence type="ECO:0000256" key="4">
    <source>
        <dbReference type="ARBA" id="ARBA00022679"/>
    </source>
</evidence>
<reference evidence="8" key="1">
    <citation type="journal article" date="2006" name="PLoS Biol.">
        <title>Macronuclear genome sequence of the ciliate Tetrahymena thermophila, a model eukaryote.</title>
        <authorList>
            <person name="Eisen J.A."/>
            <person name="Coyne R.S."/>
            <person name="Wu M."/>
            <person name="Wu D."/>
            <person name="Thiagarajan M."/>
            <person name="Wortman J.R."/>
            <person name="Badger J.H."/>
            <person name="Ren Q."/>
            <person name="Amedeo P."/>
            <person name="Jones K.M."/>
            <person name="Tallon L.J."/>
            <person name="Delcher A.L."/>
            <person name="Salzberg S.L."/>
            <person name="Silva J.C."/>
            <person name="Haas B.J."/>
            <person name="Majoros W.H."/>
            <person name="Farzad M."/>
            <person name="Carlton J.M."/>
            <person name="Smith R.K. Jr."/>
            <person name="Garg J."/>
            <person name="Pearlman R.E."/>
            <person name="Karrer K.M."/>
            <person name="Sun L."/>
            <person name="Manning G."/>
            <person name="Elde N.C."/>
            <person name="Turkewitz A.P."/>
            <person name="Asai D.J."/>
            <person name="Wilkes D.E."/>
            <person name="Wang Y."/>
            <person name="Cai H."/>
            <person name="Collins K."/>
            <person name="Stewart B.A."/>
            <person name="Lee S.R."/>
            <person name="Wilamowska K."/>
            <person name="Weinberg Z."/>
            <person name="Ruzzo W.L."/>
            <person name="Wloga D."/>
            <person name="Gaertig J."/>
            <person name="Frankel J."/>
            <person name="Tsao C.-C."/>
            <person name="Gorovsky M.A."/>
            <person name="Keeling P.J."/>
            <person name="Waller R.F."/>
            <person name="Patron N.J."/>
            <person name="Cherry J.M."/>
            <person name="Stover N.A."/>
            <person name="Krieger C.J."/>
            <person name="del Toro C."/>
            <person name="Ryder H.F."/>
            <person name="Williamson S.C."/>
            <person name="Barbeau R.A."/>
            <person name="Hamilton E.P."/>
            <person name="Orias E."/>
        </authorList>
    </citation>
    <scope>NUCLEOTIDE SEQUENCE [LARGE SCALE GENOMIC DNA]</scope>
    <source>
        <strain evidence="8">SB210</strain>
    </source>
</reference>
<dbReference type="Gene3D" id="3.40.30.10">
    <property type="entry name" value="Glutaredoxin"/>
    <property type="match status" value="1"/>
</dbReference>
<dbReference type="GeneID" id="7836898"/>
<dbReference type="RefSeq" id="XP_001016865.1">
    <property type="nucleotide sequence ID" value="XM_001016865.1"/>
</dbReference>
<dbReference type="GO" id="GO:0006749">
    <property type="term" value="P:glutathione metabolic process"/>
    <property type="evidence" value="ECO:0007669"/>
    <property type="project" value="TreeGrafter"/>
</dbReference>
<dbReference type="PANTHER" id="PTHR11571:SF222">
    <property type="entry name" value="GLUTATHIONE TRANSFERASE"/>
    <property type="match status" value="1"/>
</dbReference>
<dbReference type="GO" id="GO:0004364">
    <property type="term" value="F:glutathione transferase activity"/>
    <property type="evidence" value="ECO:0007669"/>
    <property type="project" value="UniProtKB-EC"/>
</dbReference>
<evidence type="ECO:0000259" key="6">
    <source>
        <dbReference type="PROSITE" id="PS50404"/>
    </source>
</evidence>
<dbReference type="Proteomes" id="UP000009168">
    <property type="component" value="Unassembled WGS sequence"/>
</dbReference>
<comment type="function">
    <text evidence="1">Conjugation of reduced glutathione to a wide number of exogenous and endogenous hydrophobic electrophiles.</text>
</comment>
<evidence type="ECO:0000313" key="7">
    <source>
        <dbReference type="EMBL" id="EAR96620.1"/>
    </source>
</evidence>
<evidence type="ECO:0000256" key="2">
    <source>
        <dbReference type="ARBA" id="ARBA00005861"/>
    </source>
</evidence>
<dbReference type="KEGG" id="tet:TTHERM_00490880"/>